<reference evidence="2" key="1">
    <citation type="journal article" date="2019" name="Int. J. Syst. Evol. Microbiol.">
        <title>The Global Catalogue of Microorganisms (GCM) 10K type strain sequencing project: providing services to taxonomists for standard genome sequencing and annotation.</title>
        <authorList>
            <consortium name="The Broad Institute Genomics Platform"/>
            <consortium name="The Broad Institute Genome Sequencing Center for Infectious Disease"/>
            <person name="Wu L."/>
            <person name="Ma J."/>
        </authorList>
    </citation>
    <scope>NUCLEOTIDE SEQUENCE [LARGE SCALE GENOMIC DNA]</scope>
    <source>
        <strain evidence="2">CGMCC 4.1648</strain>
    </source>
</reference>
<dbReference type="EMBL" id="JBHSJD010000002">
    <property type="protein sequence ID" value="MFC5021437.1"/>
    <property type="molecule type" value="Genomic_DNA"/>
</dbReference>
<dbReference type="RefSeq" id="WP_345693397.1">
    <property type="nucleotide sequence ID" value="NZ_BAABIT010000001.1"/>
</dbReference>
<evidence type="ECO:0000313" key="2">
    <source>
        <dbReference type="Proteomes" id="UP001595829"/>
    </source>
</evidence>
<protein>
    <submittedName>
        <fullName evidence="1">Uncharacterized protein</fullName>
    </submittedName>
</protein>
<keyword evidence="2" id="KW-1185">Reference proteome</keyword>
<accession>A0ABV9X851</accession>
<sequence>MSALRGAREETVDHIGVRPLAEVELALREVVTDSSRRRSDPFIEGASQALRWAMAREGSGPVTGARVYGVPGLEALTAEVDASAVQLDDPSCSDDAKAYTSGAHDALAWLCGHTDRQP</sequence>
<dbReference type="Proteomes" id="UP001595829">
    <property type="component" value="Unassembled WGS sequence"/>
</dbReference>
<organism evidence="1 2">
    <name type="scientific">Streptomyces coeruleoprunus</name>
    <dbReference type="NCBI Taxonomy" id="285563"/>
    <lineage>
        <taxon>Bacteria</taxon>
        <taxon>Bacillati</taxon>
        <taxon>Actinomycetota</taxon>
        <taxon>Actinomycetes</taxon>
        <taxon>Kitasatosporales</taxon>
        <taxon>Streptomycetaceae</taxon>
        <taxon>Streptomyces</taxon>
    </lineage>
</organism>
<evidence type="ECO:0000313" key="1">
    <source>
        <dbReference type="EMBL" id="MFC5021437.1"/>
    </source>
</evidence>
<proteinExistence type="predicted"/>
<comment type="caution">
    <text evidence="1">The sequence shown here is derived from an EMBL/GenBank/DDBJ whole genome shotgun (WGS) entry which is preliminary data.</text>
</comment>
<name>A0ABV9X851_9ACTN</name>
<gene>
    <name evidence="1" type="ORF">ACFPM3_04625</name>
</gene>